<comment type="caution">
    <text evidence="1">The sequence shown here is derived from an EMBL/GenBank/DDBJ whole genome shotgun (WGS) entry which is preliminary data.</text>
</comment>
<dbReference type="EMBL" id="JAOYFB010000037">
    <property type="protein sequence ID" value="KAK4022721.1"/>
    <property type="molecule type" value="Genomic_DNA"/>
</dbReference>
<reference evidence="1 2" key="1">
    <citation type="journal article" date="2023" name="Nucleic Acids Res.">
        <title>The hologenome of Daphnia magna reveals possible DNA methylation and microbiome-mediated evolution of the host genome.</title>
        <authorList>
            <person name="Chaturvedi A."/>
            <person name="Li X."/>
            <person name="Dhandapani V."/>
            <person name="Marshall H."/>
            <person name="Kissane S."/>
            <person name="Cuenca-Cambronero M."/>
            <person name="Asole G."/>
            <person name="Calvet F."/>
            <person name="Ruiz-Romero M."/>
            <person name="Marangio P."/>
            <person name="Guigo R."/>
            <person name="Rago D."/>
            <person name="Mirbahai L."/>
            <person name="Eastwood N."/>
            <person name="Colbourne J.K."/>
            <person name="Zhou J."/>
            <person name="Mallon E."/>
            <person name="Orsini L."/>
        </authorList>
    </citation>
    <scope>NUCLEOTIDE SEQUENCE [LARGE SCALE GENOMIC DNA]</scope>
    <source>
        <strain evidence="1">LRV0_1</strain>
    </source>
</reference>
<evidence type="ECO:0000313" key="1">
    <source>
        <dbReference type="EMBL" id="KAK4022721.1"/>
    </source>
</evidence>
<gene>
    <name evidence="1" type="ORF">OUZ56_008172</name>
</gene>
<accession>A0ABR0AC63</accession>
<evidence type="ECO:0000313" key="2">
    <source>
        <dbReference type="Proteomes" id="UP001234178"/>
    </source>
</evidence>
<protein>
    <submittedName>
        <fullName evidence="1">Uncharacterized protein</fullName>
    </submittedName>
</protein>
<proteinExistence type="predicted"/>
<sequence>MRNVLDHRSRPARHSRSDANCAGVLIGSDAMVMAPQPPREFTAEELEPLEHWFESCNGAQQATIAVKLLSRANPKAAHLIHSFLQQQLLVANAIWRQEIQRANDPVFSICNHIVLYKNYFMSTATEREWGKEGFHYFLLLPQLVLVLDDKAATMSTIFNYDAVSTSPDSKRENALRTSRCLFFVACAIQHIFMRWNKNPVRFGSLRSVPRESSSNFTIQDFDLEGDEDILVSVPIWLSLCVVDDDNDVLIGPRN</sequence>
<name>A0ABR0AC63_9CRUS</name>
<keyword evidence="2" id="KW-1185">Reference proteome</keyword>
<dbReference type="Proteomes" id="UP001234178">
    <property type="component" value="Unassembled WGS sequence"/>
</dbReference>
<organism evidence="1 2">
    <name type="scientific">Daphnia magna</name>
    <dbReference type="NCBI Taxonomy" id="35525"/>
    <lineage>
        <taxon>Eukaryota</taxon>
        <taxon>Metazoa</taxon>
        <taxon>Ecdysozoa</taxon>
        <taxon>Arthropoda</taxon>
        <taxon>Crustacea</taxon>
        <taxon>Branchiopoda</taxon>
        <taxon>Diplostraca</taxon>
        <taxon>Cladocera</taxon>
        <taxon>Anomopoda</taxon>
        <taxon>Daphniidae</taxon>
        <taxon>Daphnia</taxon>
    </lineage>
</organism>